<dbReference type="PROSITE" id="PS50158">
    <property type="entry name" value="ZF_CCHC"/>
    <property type="match status" value="1"/>
</dbReference>
<feature type="domain" description="Integrase catalytic" evidence="5">
    <location>
        <begin position="1493"/>
        <end position="1670"/>
    </location>
</feature>
<keyword evidence="3" id="KW-0472">Membrane</keyword>
<dbReference type="SUPFAM" id="SSF56672">
    <property type="entry name" value="DNA/RNA polymerases"/>
    <property type="match status" value="1"/>
</dbReference>
<evidence type="ECO:0000313" key="7">
    <source>
        <dbReference type="WBParaSite" id="Gr19_v10_g3234.t1"/>
    </source>
</evidence>
<feature type="transmembrane region" description="Helical" evidence="3">
    <location>
        <begin position="1945"/>
        <end position="1963"/>
    </location>
</feature>
<keyword evidence="1" id="KW-0479">Metal-binding</keyword>
<accession>A0A914HPI7</accession>
<dbReference type="PANTHER" id="PTHR47331">
    <property type="entry name" value="PHD-TYPE DOMAIN-CONTAINING PROTEIN"/>
    <property type="match status" value="1"/>
</dbReference>
<dbReference type="PROSITE" id="PS50994">
    <property type="entry name" value="INTEGRASE"/>
    <property type="match status" value="1"/>
</dbReference>
<feature type="compositionally biased region" description="Polar residues" evidence="2">
    <location>
        <begin position="491"/>
        <end position="500"/>
    </location>
</feature>
<dbReference type="Proteomes" id="UP000887572">
    <property type="component" value="Unplaced"/>
</dbReference>
<keyword evidence="3" id="KW-1133">Transmembrane helix</keyword>
<feature type="compositionally biased region" description="Low complexity" evidence="2">
    <location>
        <begin position="1820"/>
        <end position="1831"/>
    </location>
</feature>
<feature type="region of interest" description="Disordered" evidence="2">
    <location>
        <begin position="1806"/>
        <end position="1851"/>
    </location>
</feature>
<keyword evidence="3" id="KW-0812">Transmembrane</keyword>
<dbReference type="Pfam" id="PF05380">
    <property type="entry name" value="Peptidase_A17"/>
    <property type="match status" value="1"/>
</dbReference>
<dbReference type="Pfam" id="PF18701">
    <property type="entry name" value="DUF5641"/>
    <property type="match status" value="1"/>
</dbReference>
<evidence type="ECO:0000259" key="4">
    <source>
        <dbReference type="PROSITE" id="PS50158"/>
    </source>
</evidence>
<name>A0A914HPI7_GLORO</name>
<dbReference type="SUPFAM" id="SSF57756">
    <property type="entry name" value="Retrovirus zinc finger-like domains"/>
    <property type="match status" value="1"/>
</dbReference>
<dbReference type="Gene3D" id="4.10.60.10">
    <property type="entry name" value="Zinc finger, CCHC-type"/>
    <property type="match status" value="1"/>
</dbReference>
<protein>
    <submittedName>
        <fullName evidence="7">Integrase catalytic domain-containing protein</fullName>
    </submittedName>
</protein>
<evidence type="ECO:0000256" key="3">
    <source>
        <dbReference type="SAM" id="Phobius"/>
    </source>
</evidence>
<dbReference type="InterPro" id="IPR036875">
    <property type="entry name" value="Znf_CCHC_sf"/>
</dbReference>
<dbReference type="Pfam" id="PF03564">
    <property type="entry name" value="DUF1759"/>
    <property type="match status" value="1"/>
</dbReference>
<sequence length="2088" mass="231793">MSAPFRARIVLAHQEALQTLADRKAFAAPARPQGQPEQVHQALVSSLLRSLDDEVHDATDVLTELSGASDGWMTLRTSMTGAERGLDTPLFDAFIADTPYFQSITELRKYVRSLRDQRRALETILPRANPSPSPAPSLVHLPKTNLPEFSGDCTNYTSFWNTFKAGVHDLNISDSLKFMYLKQCLSGSPLTLISSLPVTDASYSSALGLLSQHYDNPEEVARALHNSLRNLPRVRSGESFCGDLRALLDQLECICIQLSQQNQSYNTIGVQMEVEERLPRFILDEIFQAKETDADWSTDKLKSRLRAILKRKEQIQILTPKSSAPAPQPNFEPSFTRPSNPPTALSRQAPPYHPSLTFQTHKGTTTSNQFSRPKPQLSCLFCDKTGHFATQCESVAGLEARISRLRVLNRCFKCLKGGHLSLQCPNPLRCSRCNGPHPPALCPSIDRGAQHLSHHARPPTFRPSHANLTPLRPPAFTVRQPAPGPSDTGHPPQTNTTISSPHHDRPLPILLKCVQLTIFHPHNPSISLQGVGLFDDGSDHSYINIREAQSLGLPLSPTSVRLGVFNSPHYKDVPAFSTQFGVRLLDGRALIIKANAIDRLTQPTSYLPFSPKLFSYSKLVPPIHSSRPIVLLGADYYYELEPTPVQRLPSGYHLIQTLLGPLVAGRPATTTCPSTLRTINFSLQQENEPPPSPPADFFTLEGIGIRDSPNPPPSDESVLAEFTKSIGFLGDRYQVKLPFRAGPDSLPLPSNFGLCLGRLRSVYNTLSKDFSLLNRYHEIISEQLTLGIIEPVPQPGQFSPPLHYLAHHPVVNPVKNKVRIVYDGSAHIGKELSLNECLHPGPPLVPDLVGLLLRFRIPRIAIACDIEKAFLQVSVHPEHRDCTRFLWLKDIQYPPSPTNTQIFRFTRVSFGLTCSPFLLAATVRHHLSLFPSPLSQEISRNMYVDNLLLSADSVSAGHPKISSSISLFSKAGMPLREFVSNSSATITHLPQTLRLPGSDHKFLGVQWHTESDRLVIELAPPPASFLPTKRSILSFVASHYDPLGLISPALLPLKIFLSSLWVEKLNWDQPLPPAHGANWSKTTESWTPTARTSIPRCPFADLPLDQSYQLHGFSDASAVAMCAAVYLRGSHPSTPSSKVALVFSKTKVKPAHKGTVLTIPKLELIAAEMASRALTFTQSHLSHLPLDPSLHLWSDSAIVLAWLNGQSPIKDVFVQNRINFIKSLPKLTIRHLPGKENPADVGTRGVSSLPALEERRIWWSGPEWLSGPPKCWSTNPEIKPYSSTKISAPSTPTPPPPQLFSFNIVQAQRQAPTFDLARFSRLPKVLRSAAYFFRFISRLKSRNTNATPVRFPSLLISVAETRSARLFLIRQEQRQHPPIDRDNLALGLFTDPQQLLRSKGRLDKSRLGDNTTQPIYLSPKSPLTHLIIYETHLCNQHTSPLHTLSLLRLRFWLPKGRKTVQRVISQFCLPCRKFLVQPFNLPPFPPLPEDRVRVSPPFSKVGLDYCGPIYTNVPSQSNTKTKTQVKNWIVVWVCLPTRAISLDLVSDMSAPTFLLSFRRFSAKFGLPAVIYCDNAPTFVSFRSFLQSQSSTSWHFRAPNAPWKGGHYERFMAMIKFHLRRTLSSPSRPRTLPLDQMLTVLSEIESVINTRPITFDSSDPLNPRPLRPIDFIRPLGYRQNFPLAILEDPADPTFTPVETTQTSLQTLWDTLSRRTQNFWTQWVRDYLPSLRERYKKLNRPSAQCPKTGDLVLVQNEALPRSLWTPAVILEVHRNEENFPDTATIKFPSGHVTLRSVAHLYPLESAGEANTDTAEPPPTPSPASSGSRPVTVAPSPPPLALSAPRSPAPASVPRWRWAPHPPVPPAIAPPAATPPNTSIPPMGNIFSFELFSVDVTLVPQVSTGESVWAPLTFLLLLTLALLFLICAVGRSLGWASYNRSRNHPRAWIPPPTVMAILALSLLLILSPVEGFPRKGAISAKTAKTFRRLGKGTVPLLATTALYFGLESFANLLEEEPGVSSLLLSVLACLGALVLLVLVKALSILYHFLLRKDNRPMSALPTPDLSPSYELGELRAAVGELVQRSDPPHRA</sequence>
<dbReference type="Gene3D" id="3.30.70.270">
    <property type="match status" value="1"/>
</dbReference>
<dbReference type="GO" id="GO:0042575">
    <property type="term" value="C:DNA polymerase complex"/>
    <property type="evidence" value="ECO:0007669"/>
    <property type="project" value="UniProtKB-ARBA"/>
</dbReference>
<feature type="transmembrane region" description="Helical" evidence="3">
    <location>
        <begin position="1905"/>
        <end position="1924"/>
    </location>
</feature>
<dbReference type="InterPro" id="IPR008042">
    <property type="entry name" value="Retrotrans_Pao"/>
</dbReference>
<feature type="region of interest" description="Disordered" evidence="2">
    <location>
        <begin position="321"/>
        <end position="348"/>
    </location>
</feature>
<feature type="transmembrane region" description="Helical" evidence="3">
    <location>
        <begin position="2019"/>
        <end position="2046"/>
    </location>
</feature>
<dbReference type="CDD" id="cd01644">
    <property type="entry name" value="RT_pepA17"/>
    <property type="match status" value="1"/>
</dbReference>
<dbReference type="InterPro" id="IPR001878">
    <property type="entry name" value="Znf_CCHC"/>
</dbReference>
<dbReference type="InterPro" id="IPR036397">
    <property type="entry name" value="RNaseH_sf"/>
</dbReference>
<dbReference type="InterPro" id="IPR005312">
    <property type="entry name" value="DUF1759"/>
</dbReference>
<keyword evidence="6" id="KW-1185">Reference proteome</keyword>
<feature type="compositionally biased region" description="Low complexity" evidence="2">
    <location>
        <begin position="1838"/>
        <end position="1851"/>
    </location>
</feature>
<proteinExistence type="predicted"/>
<keyword evidence="1" id="KW-0863">Zinc-finger</keyword>
<dbReference type="Gene3D" id="3.10.10.10">
    <property type="entry name" value="HIV Type 1 Reverse Transcriptase, subunit A, domain 1"/>
    <property type="match status" value="1"/>
</dbReference>
<dbReference type="InterPro" id="IPR043128">
    <property type="entry name" value="Rev_trsase/Diguanyl_cyclase"/>
</dbReference>
<feature type="domain" description="CCHC-type" evidence="4">
    <location>
        <begin position="410"/>
        <end position="426"/>
    </location>
</feature>
<dbReference type="InterPro" id="IPR040676">
    <property type="entry name" value="DUF5641"/>
</dbReference>
<dbReference type="GO" id="GO:0015074">
    <property type="term" value="P:DNA integration"/>
    <property type="evidence" value="ECO:0007669"/>
    <property type="project" value="InterPro"/>
</dbReference>
<keyword evidence="1" id="KW-0862">Zinc</keyword>
<feature type="region of interest" description="Disordered" evidence="2">
    <location>
        <begin position="451"/>
        <end position="503"/>
    </location>
</feature>
<dbReference type="GO" id="GO:0008270">
    <property type="term" value="F:zinc ion binding"/>
    <property type="evidence" value="ECO:0007669"/>
    <property type="project" value="UniProtKB-KW"/>
</dbReference>
<dbReference type="InterPro" id="IPR008737">
    <property type="entry name" value="DUF1758"/>
</dbReference>
<dbReference type="InterPro" id="IPR012337">
    <property type="entry name" value="RNaseH-like_sf"/>
</dbReference>
<evidence type="ECO:0000256" key="1">
    <source>
        <dbReference type="PROSITE-ProRule" id="PRU00047"/>
    </source>
</evidence>
<organism evidence="6 7">
    <name type="scientific">Globodera rostochiensis</name>
    <name type="common">Golden nematode worm</name>
    <name type="synonym">Heterodera rostochiensis</name>
    <dbReference type="NCBI Taxonomy" id="31243"/>
    <lineage>
        <taxon>Eukaryota</taxon>
        <taxon>Metazoa</taxon>
        <taxon>Ecdysozoa</taxon>
        <taxon>Nematoda</taxon>
        <taxon>Chromadorea</taxon>
        <taxon>Rhabditida</taxon>
        <taxon>Tylenchina</taxon>
        <taxon>Tylenchomorpha</taxon>
        <taxon>Tylenchoidea</taxon>
        <taxon>Heteroderidae</taxon>
        <taxon>Heteroderinae</taxon>
        <taxon>Globodera</taxon>
    </lineage>
</organism>
<dbReference type="SUPFAM" id="SSF53098">
    <property type="entry name" value="Ribonuclease H-like"/>
    <property type="match status" value="1"/>
</dbReference>
<evidence type="ECO:0000313" key="6">
    <source>
        <dbReference type="Proteomes" id="UP000887572"/>
    </source>
</evidence>
<dbReference type="InterPro" id="IPR001584">
    <property type="entry name" value="Integrase_cat-core"/>
</dbReference>
<dbReference type="InterPro" id="IPR043502">
    <property type="entry name" value="DNA/RNA_pol_sf"/>
</dbReference>
<evidence type="ECO:0000256" key="2">
    <source>
        <dbReference type="SAM" id="MobiDB-lite"/>
    </source>
</evidence>
<dbReference type="Pfam" id="PF05585">
    <property type="entry name" value="DUF1758"/>
    <property type="match status" value="1"/>
</dbReference>
<dbReference type="GO" id="GO:0003676">
    <property type="term" value="F:nucleic acid binding"/>
    <property type="evidence" value="ECO:0007669"/>
    <property type="project" value="InterPro"/>
</dbReference>
<dbReference type="GO" id="GO:0019899">
    <property type="term" value="F:enzyme binding"/>
    <property type="evidence" value="ECO:0007669"/>
    <property type="project" value="UniProtKB-ARBA"/>
</dbReference>
<evidence type="ECO:0000259" key="5">
    <source>
        <dbReference type="PROSITE" id="PS50994"/>
    </source>
</evidence>
<feature type="compositionally biased region" description="Polar residues" evidence="2">
    <location>
        <begin position="331"/>
        <end position="346"/>
    </location>
</feature>
<reference evidence="7" key="1">
    <citation type="submission" date="2022-11" db="UniProtKB">
        <authorList>
            <consortium name="WormBaseParasite"/>
        </authorList>
    </citation>
    <scope>IDENTIFICATION</scope>
</reference>
<dbReference type="PANTHER" id="PTHR47331:SF5">
    <property type="entry name" value="RIBONUCLEASE H"/>
    <property type="match status" value="1"/>
</dbReference>
<dbReference type="WBParaSite" id="Gr19_v10_g3234.t1">
    <property type="protein sequence ID" value="Gr19_v10_g3234.t1"/>
    <property type="gene ID" value="Gr19_v10_g3234"/>
</dbReference>
<dbReference type="Gene3D" id="3.30.420.10">
    <property type="entry name" value="Ribonuclease H-like superfamily/Ribonuclease H"/>
    <property type="match status" value="1"/>
</dbReference>
<dbReference type="SMART" id="SM00343">
    <property type="entry name" value="ZnF_C2HC"/>
    <property type="match status" value="2"/>
</dbReference>